<evidence type="ECO:0000256" key="1">
    <source>
        <dbReference type="SAM" id="SignalP"/>
    </source>
</evidence>
<sequence length="412" mass="45588">MRVHSLVFVASSALLARGDGVLEPVDSNVAGPFSSSVARSLTENDHENVPVTIPSESESPVNEGERIVTGFSSWIGKVQEKVQTAAQGEKQKIFDSLATPVAASDSGTGIANALKTKKWKGLSARYKRSGESMITPLLDRFGYLKVARALSPALKFNDAGVLQLHKKSASVEEKLAVDMLKHWRDQKSPIGTVFSDLELNVAEGHETLVFRNFFDDERVKVLKAYRQYAKIDDRDYLDAVKTVFGGEKGFLDMLRKALRLVGTAGVAKELETIALRTCSSNPLDVLQKLKSGSLPEYIFDGFTYGLVRKYVAAINKANPAEKTSEFKLITDSLGGKADFLRALVNYKVETEGWLSCKLALFTKWAAEDKVTPTSGLQDRLKGLSSNDRKTITRMYTRFQTFENRKRTDEKGK</sequence>
<dbReference type="AlphaFoldDB" id="A0AAV1TYL2"/>
<comment type="caution">
    <text evidence="2">The sequence shown here is derived from an EMBL/GenBank/DDBJ whole genome shotgun (WGS) entry which is preliminary data.</text>
</comment>
<name>A0AAV1TYL2_9STRA</name>
<gene>
    <name evidence="2" type="ORF">PM001_LOCUS11452</name>
</gene>
<accession>A0AAV1TYL2</accession>
<feature type="signal peptide" evidence="1">
    <location>
        <begin position="1"/>
        <end position="18"/>
    </location>
</feature>
<proteinExistence type="predicted"/>
<feature type="chain" id="PRO_5043954117" description="RxLR effector candidate protein" evidence="1">
    <location>
        <begin position="19"/>
        <end position="412"/>
    </location>
</feature>
<evidence type="ECO:0008006" key="4">
    <source>
        <dbReference type="Google" id="ProtNLM"/>
    </source>
</evidence>
<organism evidence="2 3">
    <name type="scientific">Peronospora matthiolae</name>
    <dbReference type="NCBI Taxonomy" id="2874970"/>
    <lineage>
        <taxon>Eukaryota</taxon>
        <taxon>Sar</taxon>
        <taxon>Stramenopiles</taxon>
        <taxon>Oomycota</taxon>
        <taxon>Peronosporomycetes</taxon>
        <taxon>Peronosporales</taxon>
        <taxon>Peronosporaceae</taxon>
        <taxon>Peronospora</taxon>
    </lineage>
</organism>
<dbReference type="EMBL" id="CAKLBY020000097">
    <property type="protein sequence ID" value="CAK7926302.1"/>
    <property type="molecule type" value="Genomic_DNA"/>
</dbReference>
<protein>
    <recommendedName>
        <fullName evidence="4">RxLR effector candidate protein</fullName>
    </recommendedName>
</protein>
<evidence type="ECO:0000313" key="2">
    <source>
        <dbReference type="EMBL" id="CAK7926302.1"/>
    </source>
</evidence>
<dbReference type="Proteomes" id="UP001162060">
    <property type="component" value="Unassembled WGS sequence"/>
</dbReference>
<keyword evidence="1" id="KW-0732">Signal</keyword>
<reference evidence="2" key="1">
    <citation type="submission" date="2024-01" db="EMBL/GenBank/DDBJ databases">
        <authorList>
            <person name="Webb A."/>
        </authorList>
    </citation>
    <scope>NUCLEOTIDE SEQUENCE</scope>
    <source>
        <strain evidence="2">Pm1</strain>
    </source>
</reference>
<evidence type="ECO:0000313" key="3">
    <source>
        <dbReference type="Proteomes" id="UP001162060"/>
    </source>
</evidence>